<keyword evidence="4" id="KW-0808">Transferase</keyword>
<evidence type="ECO:0000313" key="5">
    <source>
        <dbReference type="Proteomes" id="UP000183447"/>
    </source>
</evidence>
<keyword evidence="2" id="KW-0270">Exopolysaccharide synthesis</keyword>
<dbReference type="STRING" id="665118.SAMN02983003_0978"/>
<organism evidence="4 5">
    <name type="scientific">Devosia enhydra</name>
    <dbReference type="NCBI Taxonomy" id="665118"/>
    <lineage>
        <taxon>Bacteria</taxon>
        <taxon>Pseudomonadati</taxon>
        <taxon>Pseudomonadota</taxon>
        <taxon>Alphaproteobacteria</taxon>
        <taxon>Hyphomicrobiales</taxon>
        <taxon>Devosiaceae</taxon>
        <taxon>Devosia</taxon>
    </lineage>
</organism>
<dbReference type="PANTHER" id="PTHR30576:SF8">
    <property type="entry name" value="UNDECAPRENYL-PHOSPHATE GALACTOSE PHOSPHOTRANSFERASE"/>
    <property type="match status" value="1"/>
</dbReference>
<dbReference type="OrthoDB" id="9808602at2"/>
<name>A0A1K2HW97_9HYPH</name>
<dbReference type="AlphaFoldDB" id="A0A1K2HW97"/>
<dbReference type="GO" id="GO:0000271">
    <property type="term" value="P:polysaccharide biosynthetic process"/>
    <property type="evidence" value="ECO:0007669"/>
    <property type="project" value="UniProtKB-KW"/>
</dbReference>
<dbReference type="RefSeq" id="WP_072339500.1">
    <property type="nucleotide sequence ID" value="NZ_FPKU01000001.1"/>
</dbReference>
<reference evidence="4 5" key="1">
    <citation type="submission" date="2016-11" db="EMBL/GenBank/DDBJ databases">
        <authorList>
            <person name="Jaros S."/>
            <person name="Januszkiewicz K."/>
            <person name="Wedrychowicz H."/>
        </authorList>
    </citation>
    <scope>NUCLEOTIDE SEQUENCE [LARGE SCALE GENOMIC DNA]</scope>
    <source>
        <strain evidence="4 5">ATCC 23634</strain>
    </source>
</reference>
<evidence type="ECO:0000313" key="4">
    <source>
        <dbReference type="EMBL" id="SFZ82271.1"/>
    </source>
</evidence>
<dbReference type="GO" id="GO:0016780">
    <property type="term" value="F:phosphotransferase activity, for other substituted phosphate groups"/>
    <property type="evidence" value="ECO:0007669"/>
    <property type="project" value="TreeGrafter"/>
</dbReference>
<proteinExistence type="inferred from homology"/>
<comment type="similarity">
    <text evidence="1">Belongs to the bacterial sugar transferase family.</text>
</comment>
<dbReference type="Proteomes" id="UP000183447">
    <property type="component" value="Unassembled WGS sequence"/>
</dbReference>
<feature type="domain" description="Bacterial sugar transferase" evidence="3">
    <location>
        <begin position="11"/>
        <end position="185"/>
    </location>
</feature>
<dbReference type="InterPro" id="IPR003362">
    <property type="entry name" value="Bact_transf"/>
</dbReference>
<keyword evidence="5" id="KW-1185">Reference proteome</keyword>
<dbReference type="PANTHER" id="PTHR30576">
    <property type="entry name" value="COLANIC BIOSYNTHESIS UDP-GLUCOSE LIPID CARRIER TRANSFERASE"/>
    <property type="match status" value="1"/>
</dbReference>
<evidence type="ECO:0000256" key="2">
    <source>
        <dbReference type="ARBA" id="ARBA00023169"/>
    </source>
</evidence>
<evidence type="ECO:0000256" key="1">
    <source>
        <dbReference type="ARBA" id="ARBA00006464"/>
    </source>
</evidence>
<gene>
    <name evidence="4" type="ORF">SAMN02983003_0978</name>
</gene>
<sequence length="213" mass="24114">MPRERIYARIKRGLDVVVAALLLVLLSPVIGLVALAVRLQMGTPVVFRQKRPGLHGQPFELLKFRSMIDAFDAEGRLRSDAERLTPLGRWLRATSLDELPQLWNVLRGDMSLVGPRPLLMDYLPLYSESQARRHDVRPGVTGLAQVKGRNLIDWREKFELDIWYVDHLSFLLDLRILGLTVIKVLRRDGIDAGGGTTMPRFEGTSPVRKGEGR</sequence>
<dbReference type="Pfam" id="PF02397">
    <property type="entry name" value="Bac_transf"/>
    <property type="match status" value="1"/>
</dbReference>
<protein>
    <submittedName>
        <fullName evidence="4">Sugar transferase involved in LPS biosynthesis (Colanic, teichoic acid)</fullName>
    </submittedName>
</protein>
<dbReference type="EMBL" id="FPKU01000001">
    <property type="protein sequence ID" value="SFZ82271.1"/>
    <property type="molecule type" value="Genomic_DNA"/>
</dbReference>
<evidence type="ECO:0000259" key="3">
    <source>
        <dbReference type="Pfam" id="PF02397"/>
    </source>
</evidence>
<accession>A0A1K2HW97</accession>